<dbReference type="OrthoDB" id="408631at2759"/>
<accession>A0A8T0A0S0</accession>
<feature type="region of interest" description="Disordered" evidence="1">
    <location>
        <begin position="669"/>
        <end position="692"/>
    </location>
</feature>
<dbReference type="GO" id="GO:0004771">
    <property type="term" value="F:sterol ester esterase activity"/>
    <property type="evidence" value="ECO:0007669"/>
    <property type="project" value="TreeGrafter"/>
</dbReference>
<feature type="region of interest" description="Disordered" evidence="1">
    <location>
        <begin position="722"/>
        <end position="743"/>
    </location>
</feature>
<name>A0A8T0A0S0_9BILA</name>
<dbReference type="InterPro" id="IPR013094">
    <property type="entry name" value="AB_hydrolase_3"/>
</dbReference>
<dbReference type="InterPro" id="IPR010468">
    <property type="entry name" value="HSL_N"/>
</dbReference>
<evidence type="ECO:0000259" key="2">
    <source>
        <dbReference type="Pfam" id="PF06350"/>
    </source>
</evidence>
<comment type="caution">
    <text evidence="4">The sequence shown here is derived from an EMBL/GenBank/DDBJ whole genome shotgun (WGS) entry which is preliminary data.</text>
</comment>
<dbReference type="PANTHER" id="PTHR23025:SF3">
    <property type="entry name" value="HORMONE-SENSITIVE LIPASE"/>
    <property type="match status" value="1"/>
</dbReference>
<organism evidence="4 5">
    <name type="scientific">Meloidogyne graminicola</name>
    <dbReference type="NCBI Taxonomy" id="189291"/>
    <lineage>
        <taxon>Eukaryota</taxon>
        <taxon>Metazoa</taxon>
        <taxon>Ecdysozoa</taxon>
        <taxon>Nematoda</taxon>
        <taxon>Chromadorea</taxon>
        <taxon>Rhabditida</taxon>
        <taxon>Tylenchina</taxon>
        <taxon>Tylenchomorpha</taxon>
        <taxon>Tylenchoidea</taxon>
        <taxon>Meloidogynidae</taxon>
        <taxon>Meloidogyninae</taxon>
        <taxon>Meloidogyne</taxon>
    </lineage>
</organism>
<dbReference type="GO" id="GO:0005829">
    <property type="term" value="C:cytosol"/>
    <property type="evidence" value="ECO:0007669"/>
    <property type="project" value="TreeGrafter"/>
</dbReference>
<gene>
    <name evidence="4" type="ORF">Mgra_00000959</name>
</gene>
<dbReference type="AlphaFoldDB" id="A0A8T0A0S0"/>
<sequence>MKVPLESRMSIQRDAVLDLLKQLASDNEDYFKQISNPSIYNKRIIECCKEVYSSIDLVREIICQFQIASQNYDYDENTPGNGFRSLICVSDIVLLHLISVLRICSDNRTTIMFRLSHCCKEIEAYTAILRFLILAYQQVVSLLDVLDGNSLFPPLDSDYQQYNIMFRGIENLDASCFYGRSLGFQFSPSITRIFRVIGLILATYSLSWETSSAALSSLMRSGRMLLNPEQRAKHIIKVTREASIEFCRGFWNLSELPMSRLLCPIIATCEKTEIKLAGPLSLESINGGFVQIPEPSSHTGPRPVSLRVLSFQQRFGLVSFTSSLTKRNLTLSPFLVIHCHGGGYVATSSKSHETYLRSWAKSLDCPIISIDYSLAPENPFPRPTEEVIYAYAWILINHEKFGWTGEKVCFVGDSAGGNLIVSVALKLIELGVKRLPDGLVPIYTPFLFQYLPSPSRVLSFMDPLLHMGVVIRCAAAYSGTYTDDELDKDISFPNNDSNFPANNGHRSLQDYVDQVQKAQNESLLDFTQGSQSIVSLINLSLFNTSETVQPSNVDSPSDNTNNNDLDKAVGFVLPSETIAGDGEVFPEEENNKGDADDEEDSAMQSVRVDADPSHIFLSTTNFDQCLIDYLQLHPITKSSINTFADHDTSKSSLDEVEEMEVFTVDHSDNKLMTPSSISAPDAKQTTPASAGSSTSFFRNILHSNTSNKDDSLTSRLSYFSPGSSVGRTPLHSKKRLSRNKSRSLSQSLADTAVLAAGHAIDNITEWLDKPMEPLGSVDKKKLIRVVTMSPMSAAKVQQKEAVNHHSQFTELLKLKLPREHLMSPMYTSPEILAKLPPFRFVACHLDPLLDDTIMFAKKVRDSGGKVHSIDLLDSLPHGFLNFSPMSLDCQNGANICLERIKQTLGMP</sequence>
<dbReference type="GO" id="GO:0008203">
    <property type="term" value="P:cholesterol metabolic process"/>
    <property type="evidence" value="ECO:0007669"/>
    <property type="project" value="InterPro"/>
</dbReference>
<feature type="domain" description="Hormone-sensitive lipase N-terminal" evidence="2">
    <location>
        <begin position="17"/>
        <end position="316"/>
    </location>
</feature>
<dbReference type="Pfam" id="PF06350">
    <property type="entry name" value="HSL_N"/>
    <property type="match status" value="1"/>
</dbReference>
<dbReference type="GO" id="GO:0004806">
    <property type="term" value="F:triacylglycerol lipase activity"/>
    <property type="evidence" value="ECO:0007669"/>
    <property type="project" value="TreeGrafter"/>
</dbReference>
<feature type="compositionally biased region" description="Basic residues" evidence="1">
    <location>
        <begin position="730"/>
        <end position="741"/>
    </location>
</feature>
<protein>
    <recommendedName>
        <fullName evidence="6">Hormone-sensitive lipase</fullName>
    </recommendedName>
</protein>
<dbReference type="Proteomes" id="UP000605970">
    <property type="component" value="Unassembled WGS sequence"/>
</dbReference>
<dbReference type="SUPFAM" id="SSF53474">
    <property type="entry name" value="alpha/beta-Hydrolases"/>
    <property type="match status" value="1"/>
</dbReference>
<evidence type="ECO:0000313" key="4">
    <source>
        <dbReference type="EMBL" id="KAF7639634.1"/>
    </source>
</evidence>
<dbReference type="InterPro" id="IPR029058">
    <property type="entry name" value="AB_hydrolase_fold"/>
</dbReference>
<evidence type="ECO:0008006" key="6">
    <source>
        <dbReference type="Google" id="ProtNLM"/>
    </source>
</evidence>
<dbReference type="GO" id="GO:0019433">
    <property type="term" value="P:triglyceride catabolic process"/>
    <property type="evidence" value="ECO:0007669"/>
    <property type="project" value="TreeGrafter"/>
</dbReference>
<dbReference type="Pfam" id="PF07859">
    <property type="entry name" value="Abhydrolase_3"/>
    <property type="match status" value="1"/>
</dbReference>
<feature type="domain" description="Alpha/beta hydrolase fold-3" evidence="3">
    <location>
        <begin position="336"/>
        <end position="482"/>
    </location>
</feature>
<evidence type="ECO:0000256" key="1">
    <source>
        <dbReference type="SAM" id="MobiDB-lite"/>
    </source>
</evidence>
<dbReference type="EMBL" id="JABEBT010000004">
    <property type="protein sequence ID" value="KAF7639634.1"/>
    <property type="molecule type" value="Genomic_DNA"/>
</dbReference>
<proteinExistence type="predicted"/>
<feature type="compositionally biased region" description="Polar residues" evidence="1">
    <location>
        <begin position="670"/>
        <end position="692"/>
    </location>
</feature>
<evidence type="ECO:0000259" key="3">
    <source>
        <dbReference type="Pfam" id="PF07859"/>
    </source>
</evidence>
<reference evidence="4" key="1">
    <citation type="journal article" date="2020" name="Ecol. Evol.">
        <title>Genome structure and content of the rice root-knot nematode (Meloidogyne graminicola).</title>
        <authorList>
            <person name="Phan N.T."/>
            <person name="Danchin E.G.J."/>
            <person name="Klopp C."/>
            <person name="Perfus-Barbeoch L."/>
            <person name="Kozlowski D.K."/>
            <person name="Koutsovoulos G.D."/>
            <person name="Lopez-Roques C."/>
            <person name="Bouchez O."/>
            <person name="Zahm M."/>
            <person name="Besnard G."/>
            <person name="Bellafiore S."/>
        </authorList>
    </citation>
    <scope>NUCLEOTIDE SEQUENCE</scope>
    <source>
        <strain evidence="4">VN-18</strain>
    </source>
</reference>
<feature type="region of interest" description="Disordered" evidence="1">
    <location>
        <begin position="580"/>
        <end position="605"/>
    </location>
</feature>
<dbReference type="PANTHER" id="PTHR23025">
    <property type="entry name" value="TRIACYLGLYCEROL LIPASE"/>
    <property type="match status" value="1"/>
</dbReference>
<evidence type="ECO:0000313" key="5">
    <source>
        <dbReference type="Proteomes" id="UP000605970"/>
    </source>
</evidence>
<dbReference type="Gene3D" id="3.40.50.1820">
    <property type="entry name" value="alpha/beta hydrolase"/>
    <property type="match status" value="2"/>
</dbReference>
<keyword evidence="5" id="KW-1185">Reference proteome</keyword>